<dbReference type="PANTHER" id="PTHR11439">
    <property type="entry name" value="GAG-POL-RELATED RETROTRANSPOSON"/>
    <property type="match status" value="1"/>
</dbReference>
<organism evidence="1 2">
    <name type="scientific">Paspalum notatum var. saurae</name>
    <dbReference type="NCBI Taxonomy" id="547442"/>
    <lineage>
        <taxon>Eukaryota</taxon>
        <taxon>Viridiplantae</taxon>
        <taxon>Streptophyta</taxon>
        <taxon>Embryophyta</taxon>
        <taxon>Tracheophyta</taxon>
        <taxon>Spermatophyta</taxon>
        <taxon>Magnoliopsida</taxon>
        <taxon>Liliopsida</taxon>
        <taxon>Poales</taxon>
        <taxon>Poaceae</taxon>
        <taxon>PACMAD clade</taxon>
        <taxon>Panicoideae</taxon>
        <taxon>Andropogonodae</taxon>
        <taxon>Paspaleae</taxon>
        <taxon>Paspalinae</taxon>
        <taxon>Paspalum</taxon>
    </lineage>
</organism>
<gene>
    <name evidence="1" type="ORF">U9M48_025983</name>
</gene>
<dbReference type="PANTHER" id="PTHR11439:SF515">
    <property type="entry name" value="GAG-POL POLYPROTEIN"/>
    <property type="match status" value="1"/>
</dbReference>
<dbReference type="CDD" id="cd09272">
    <property type="entry name" value="RNase_HI_RT_Ty1"/>
    <property type="match status" value="1"/>
</dbReference>
<dbReference type="EMBL" id="CP144749">
    <property type="protein sequence ID" value="WVZ78237.1"/>
    <property type="molecule type" value="Genomic_DNA"/>
</dbReference>
<evidence type="ECO:0000313" key="1">
    <source>
        <dbReference type="EMBL" id="WVZ78237.1"/>
    </source>
</evidence>
<evidence type="ECO:0000313" key="2">
    <source>
        <dbReference type="Proteomes" id="UP001341281"/>
    </source>
</evidence>
<protein>
    <recommendedName>
        <fullName evidence="3">Copia protein</fullName>
    </recommendedName>
</protein>
<dbReference type="Proteomes" id="UP001341281">
    <property type="component" value="Chromosome 05"/>
</dbReference>
<sequence>MWRSTTGIAFFLGGNVITWQSSKQKVVALSSCEAEYIAMATAACQAIWLARLVSDMVAVGTEPRAPELKVDNQSAIALARNPVHHDRSKHIDTKFYFIRECSDRGQIILRHTPSEQQLADILTKPLARDQFQKLRAQVGLRNLGEDIA</sequence>
<accession>A0AAQ3WXQ0</accession>
<keyword evidence="2" id="KW-1185">Reference proteome</keyword>
<proteinExistence type="predicted"/>
<dbReference type="AlphaFoldDB" id="A0AAQ3WXQ0"/>
<reference evidence="1 2" key="1">
    <citation type="submission" date="2024-02" db="EMBL/GenBank/DDBJ databases">
        <title>High-quality chromosome-scale genome assembly of Pensacola bahiagrass (Paspalum notatum Flugge var. saurae).</title>
        <authorList>
            <person name="Vega J.M."/>
            <person name="Podio M."/>
            <person name="Orjuela J."/>
            <person name="Siena L.A."/>
            <person name="Pessino S.C."/>
            <person name="Combes M.C."/>
            <person name="Mariac C."/>
            <person name="Albertini E."/>
            <person name="Pupilli F."/>
            <person name="Ortiz J.P.A."/>
            <person name="Leblanc O."/>
        </authorList>
    </citation>
    <scope>NUCLEOTIDE SEQUENCE [LARGE SCALE GENOMIC DNA]</scope>
    <source>
        <strain evidence="1">R1</strain>
        <tissue evidence="1">Leaf</tissue>
    </source>
</reference>
<name>A0AAQ3WXQ0_PASNO</name>
<evidence type="ECO:0008006" key="3">
    <source>
        <dbReference type="Google" id="ProtNLM"/>
    </source>
</evidence>